<dbReference type="InterPro" id="IPR011990">
    <property type="entry name" value="TPR-like_helical_dom_sf"/>
</dbReference>
<reference evidence="4" key="1">
    <citation type="submission" date="2023-10" db="EMBL/GenBank/DDBJ databases">
        <authorList>
            <person name="Chen Y."/>
            <person name="Shah S."/>
            <person name="Dougan E. K."/>
            <person name="Thang M."/>
            <person name="Chan C."/>
        </authorList>
    </citation>
    <scope>NUCLEOTIDE SEQUENCE [LARGE SCALE GENOMIC DNA]</scope>
</reference>
<protein>
    <recommendedName>
        <fullName evidence="6">Pentatricopeptide repeat-containing protein</fullName>
    </recommendedName>
</protein>
<feature type="compositionally biased region" description="Low complexity" evidence="3">
    <location>
        <begin position="220"/>
        <end position="237"/>
    </location>
</feature>
<evidence type="ECO:0000256" key="1">
    <source>
        <dbReference type="ARBA" id="ARBA00022737"/>
    </source>
</evidence>
<dbReference type="PROSITE" id="PS51375">
    <property type="entry name" value="PPR"/>
    <property type="match status" value="1"/>
</dbReference>
<dbReference type="NCBIfam" id="TIGR00756">
    <property type="entry name" value="PPR"/>
    <property type="match status" value="1"/>
</dbReference>
<dbReference type="Pfam" id="PF13041">
    <property type="entry name" value="PPR_2"/>
    <property type="match status" value="1"/>
</dbReference>
<dbReference type="Pfam" id="PF13812">
    <property type="entry name" value="PPR_3"/>
    <property type="match status" value="1"/>
</dbReference>
<dbReference type="EMBL" id="CAUYUJ010004889">
    <property type="protein sequence ID" value="CAK0811378.1"/>
    <property type="molecule type" value="Genomic_DNA"/>
</dbReference>
<evidence type="ECO:0000313" key="4">
    <source>
        <dbReference type="EMBL" id="CAK0811378.1"/>
    </source>
</evidence>
<dbReference type="PANTHER" id="PTHR47936:SF1">
    <property type="entry name" value="PENTATRICOPEPTIDE REPEAT-CONTAINING PROTEIN GUN1, CHLOROPLASTIC"/>
    <property type="match status" value="1"/>
</dbReference>
<accession>A0ABN9R545</accession>
<dbReference type="Proteomes" id="UP001189429">
    <property type="component" value="Unassembled WGS sequence"/>
</dbReference>
<name>A0ABN9R545_9DINO</name>
<feature type="region of interest" description="Disordered" evidence="3">
    <location>
        <begin position="135"/>
        <end position="167"/>
    </location>
</feature>
<keyword evidence="5" id="KW-1185">Reference proteome</keyword>
<dbReference type="Gene3D" id="1.25.40.10">
    <property type="entry name" value="Tetratricopeptide repeat domain"/>
    <property type="match status" value="1"/>
</dbReference>
<sequence>MLKFGLRPDALTFHALIHACAKVPDSNSAEYWLMQMREASWSGPSTGLARCRGLAAKSTLSDTQLFGDLARAQQLFDDMDSHLLVPNLVCFNTMLNACVHKGDSEAAEAWFHKLEPRGIQPNSITLNRMISVSAKSGDEDAPAPGATQTARQSALPPARALDAPGRATADTRALARDAIVDACGQACGQAAASARAGSWRAKGAPGRARAARPASREARAGGPRAAAAPQHGAAPGPCRSTGPASSREELLARAEATPPPGLAPPPGRSAQRLLARQLGGAQWEDVLSRAQQRSEGDAVHGLPTLFRFSL</sequence>
<gene>
    <name evidence="4" type="ORF">PCOR1329_LOCUS16006</name>
</gene>
<evidence type="ECO:0008006" key="6">
    <source>
        <dbReference type="Google" id="ProtNLM"/>
    </source>
</evidence>
<dbReference type="InterPro" id="IPR002885">
    <property type="entry name" value="PPR_rpt"/>
</dbReference>
<evidence type="ECO:0000256" key="2">
    <source>
        <dbReference type="PROSITE-ProRule" id="PRU00708"/>
    </source>
</evidence>
<organism evidence="4 5">
    <name type="scientific">Prorocentrum cordatum</name>
    <dbReference type="NCBI Taxonomy" id="2364126"/>
    <lineage>
        <taxon>Eukaryota</taxon>
        <taxon>Sar</taxon>
        <taxon>Alveolata</taxon>
        <taxon>Dinophyceae</taxon>
        <taxon>Prorocentrales</taxon>
        <taxon>Prorocentraceae</taxon>
        <taxon>Prorocentrum</taxon>
    </lineage>
</organism>
<proteinExistence type="predicted"/>
<feature type="region of interest" description="Disordered" evidence="3">
    <location>
        <begin position="194"/>
        <end position="250"/>
    </location>
</feature>
<keyword evidence="1" id="KW-0677">Repeat</keyword>
<feature type="compositionally biased region" description="Low complexity" evidence="3">
    <location>
        <begin position="194"/>
        <end position="213"/>
    </location>
</feature>
<evidence type="ECO:0000256" key="3">
    <source>
        <dbReference type="SAM" id="MobiDB-lite"/>
    </source>
</evidence>
<evidence type="ECO:0000313" key="5">
    <source>
        <dbReference type="Proteomes" id="UP001189429"/>
    </source>
</evidence>
<feature type="repeat" description="PPR" evidence="2">
    <location>
        <begin position="87"/>
        <end position="121"/>
    </location>
</feature>
<dbReference type="PANTHER" id="PTHR47936">
    <property type="entry name" value="PPR_LONG DOMAIN-CONTAINING PROTEIN"/>
    <property type="match status" value="1"/>
</dbReference>
<comment type="caution">
    <text evidence="4">The sequence shown here is derived from an EMBL/GenBank/DDBJ whole genome shotgun (WGS) entry which is preliminary data.</text>
</comment>